<organism evidence="1 2">
    <name type="scientific">Psylliodes chrysocephalus</name>
    <dbReference type="NCBI Taxonomy" id="3402493"/>
    <lineage>
        <taxon>Eukaryota</taxon>
        <taxon>Metazoa</taxon>
        <taxon>Ecdysozoa</taxon>
        <taxon>Arthropoda</taxon>
        <taxon>Hexapoda</taxon>
        <taxon>Insecta</taxon>
        <taxon>Pterygota</taxon>
        <taxon>Neoptera</taxon>
        <taxon>Endopterygota</taxon>
        <taxon>Coleoptera</taxon>
        <taxon>Polyphaga</taxon>
        <taxon>Cucujiformia</taxon>
        <taxon>Chrysomeloidea</taxon>
        <taxon>Chrysomelidae</taxon>
        <taxon>Galerucinae</taxon>
        <taxon>Alticini</taxon>
        <taxon>Psylliodes</taxon>
    </lineage>
</organism>
<accession>A0A9P0CKC1</accession>
<evidence type="ECO:0000313" key="1">
    <source>
        <dbReference type="EMBL" id="CAH1100202.1"/>
    </source>
</evidence>
<name>A0A9P0CKC1_9CUCU</name>
<gene>
    <name evidence="1" type="ORF">PSYICH_LOCUS2001</name>
</gene>
<reference evidence="1" key="1">
    <citation type="submission" date="2022-01" db="EMBL/GenBank/DDBJ databases">
        <authorList>
            <person name="King R."/>
        </authorList>
    </citation>
    <scope>NUCLEOTIDE SEQUENCE</scope>
</reference>
<keyword evidence="2" id="KW-1185">Reference proteome</keyword>
<dbReference type="EMBL" id="OV651822">
    <property type="protein sequence ID" value="CAH1100202.1"/>
    <property type="molecule type" value="Genomic_DNA"/>
</dbReference>
<dbReference type="OrthoDB" id="6626714at2759"/>
<dbReference type="AlphaFoldDB" id="A0A9P0CKC1"/>
<protein>
    <submittedName>
        <fullName evidence="1">Uncharacterized protein</fullName>
    </submittedName>
</protein>
<sequence length="130" mass="15337">MLQLLNIYPDIDVKKSALTVAKRHLWYLSERNVGLAFLDERISQIEKTNMTKHLEPQLPNETIRCDSLISQVDALKVVNDTAERGIAVIKKFNEWVRDEKQKQFLLRVIEHHRKVITKRTKQRITSFKVE</sequence>
<proteinExistence type="predicted"/>
<dbReference type="PANTHER" id="PTHR46113">
    <property type="entry name" value="SNAC DOMAIN-CONTAINING PROTEIN"/>
    <property type="match status" value="1"/>
</dbReference>
<dbReference type="PANTHER" id="PTHR46113:SF1">
    <property type="entry name" value="PEPTIDASE M17 LEUCYL AMINOPEPTIDASE N-TERMINAL DOMAIN-CONTAINING PROTEIN"/>
    <property type="match status" value="1"/>
</dbReference>
<dbReference type="Proteomes" id="UP001153636">
    <property type="component" value="Chromosome 10"/>
</dbReference>
<evidence type="ECO:0000313" key="2">
    <source>
        <dbReference type="Proteomes" id="UP001153636"/>
    </source>
</evidence>